<dbReference type="GO" id="GO:0016579">
    <property type="term" value="P:protein deubiquitination"/>
    <property type="evidence" value="ECO:0007669"/>
    <property type="project" value="InterPro"/>
</dbReference>
<dbReference type="SMART" id="SM00450">
    <property type="entry name" value="RHOD"/>
    <property type="match status" value="1"/>
</dbReference>
<evidence type="ECO:0000256" key="3">
    <source>
        <dbReference type="ARBA" id="ARBA00012759"/>
    </source>
</evidence>
<feature type="compositionally biased region" description="Polar residues" evidence="5">
    <location>
        <begin position="413"/>
        <end position="424"/>
    </location>
</feature>
<proteinExistence type="inferred from homology"/>
<sequence>MPASSVKQLYVAKCMKDLDSQAKIELKVKNPNLLITSAEKVFKAAEASYIDKDEEKAYVQYTRFIELVLLLRKNKDFTMHPDYKPLSKKAQTALARAEDLKASLLKRYSILQEANCLAENEKNEMMSSLQNNKADVIVSPEQVTPEVEIPKTEDDPELSISSSKLFSLLNKQFNIILMDTRPPKDFEESHIKHSQCINIPQHLLEPGTTAMKLEGVLPPESLGKWYKREEADHIILIDWDSKDESSHSLHLEALKQAMSKWDQRCSLKKPPMILQGGYKDWMLKYPMYTTQALSFSSVNDFKTSAVIADVSGVEYPNLDEPDKNSSANKENLNGPGMLFKKSNVPPPVHGSVTPAPSNTRNSKSAPTVDRKSKPTIDRSAKTSVGERKNLQTSTSNQNLKEEKNGSPGIPVLSRSNSGKASSNNNDEKELMSSLNRESSLAKESLELAKQQLAKEEEFEKLRLQKELAAEEGIRQEIQKREEQLAESLKKLEIESRDKDELYSELKKENLKLKKLLSERNVKKEDDKEVQKQKEEILEAEKQRKAMQEYVEKLREQRKKQEIANKRKAELAKTDVIPREVVSANTGLKRNLPDQNTQNYEYTVPLSRQTSTDSVGRGLVRSHSSPNIAQMVNQEESSQRKVPVVDRSLKPKAIIPSHQVIEINRARLRNLNPVYGNCPVRPATGLRNLGNTCFMNSIIQCLSNTIPLAEYFTTGQYMEDINRDSKSGTGGEVAEEFAVVIKSLWMGQYKSFSPKDFKNTVSRCLAVCIGNEQQDSHEFFVVLMEKLHADLNKRASRPVPKLDSCADENAFWMHHKSTNSSRISDLFEGLLKSTLKCMTCQTTSDSFEVFSCLSLPILSSRCSLGSCFEHFLKSEKISGEAAWDCPKCKTKKEAEKRLRICRVPEILVIQLKRFSYEGLWRRKLQTAVHFDFQFEVPYEKNTEVYHRRYNLYGLVNHFGTLEGGHYTAYCNTSSNIWFKYDDHEVSEISSSNIRTPAAYILFYRSSETHSNL</sequence>
<keyword evidence="9" id="KW-1185">Reference proteome</keyword>
<dbReference type="Proteomes" id="UP000499080">
    <property type="component" value="Unassembled WGS sequence"/>
</dbReference>
<dbReference type="AlphaFoldDB" id="A0A4Y2GPR9"/>
<dbReference type="PANTHER" id="PTHR21646">
    <property type="entry name" value="UBIQUITIN CARBOXYL-TERMINAL HYDROLASE"/>
    <property type="match status" value="1"/>
</dbReference>
<dbReference type="SUPFAM" id="SSF54001">
    <property type="entry name" value="Cysteine proteinases"/>
    <property type="match status" value="1"/>
</dbReference>
<dbReference type="CDD" id="cd02674">
    <property type="entry name" value="Peptidase_C19R"/>
    <property type="match status" value="1"/>
</dbReference>
<feature type="domain" description="USP" evidence="7">
    <location>
        <begin position="683"/>
        <end position="1005"/>
    </location>
</feature>
<comment type="catalytic activity">
    <reaction evidence="1">
        <text>Thiol-dependent hydrolysis of ester, thioester, amide, peptide and isopeptide bonds formed by the C-terminal Gly of ubiquitin (a 76-residue protein attached to proteins as an intracellular targeting signal).</text>
        <dbReference type="EC" id="3.4.19.12"/>
    </reaction>
</comment>
<dbReference type="EMBL" id="BGPR01001514">
    <property type="protein sequence ID" value="GBM55720.1"/>
    <property type="molecule type" value="Genomic_DNA"/>
</dbReference>
<feature type="coiled-coil region" evidence="4">
    <location>
        <begin position="87"/>
        <end position="131"/>
    </location>
</feature>
<dbReference type="EC" id="3.4.19.12" evidence="3"/>
<dbReference type="SUPFAM" id="SSF52821">
    <property type="entry name" value="Rhodanese/Cell cycle control phosphatase"/>
    <property type="match status" value="1"/>
</dbReference>
<dbReference type="InterPro" id="IPR050185">
    <property type="entry name" value="Ub_carboxyl-term_hydrolase"/>
</dbReference>
<evidence type="ECO:0000259" key="6">
    <source>
        <dbReference type="PROSITE" id="PS50206"/>
    </source>
</evidence>
<keyword evidence="8" id="KW-0378">Hydrolase</keyword>
<dbReference type="InterPro" id="IPR028889">
    <property type="entry name" value="USP"/>
</dbReference>
<dbReference type="GO" id="GO:0004843">
    <property type="term" value="F:cysteine-type deubiquitinase activity"/>
    <property type="evidence" value="ECO:0007669"/>
    <property type="project" value="UniProtKB-EC"/>
</dbReference>
<evidence type="ECO:0000256" key="1">
    <source>
        <dbReference type="ARBA" id="ARBA00000707"/>
    </source>
</evidence>
<feature type="compositionally biased region" description="Polar residues" evidence="5">
    <location>
        <begin position="354"/>
        <end position="365"/>
    </location>
</feature>
<evidence type="ECO:0000313" key="9">
    <source>
        <dbReference type="Proteomes" id="UP000499080"/>
    </source>
</evidence>
<dbReference type="InterPro" id="IPR001394">
    <property type="entry name" value="Peptidase_C19_UCH"/>
</dbReference>
<dbReference type="PROSITE" id="PS50235">
    <property type="entry name" value="USP_3"/>
    <property type="match status" value="1"/>
</dbReference>
<dbReference type="InterPro" id="IPR015063">
    <property type="entry name" value="USP8_dimer"/>
</dbReference>
<dbReference type="Pfam" id="PF00443">
    <property type="entry name" value="UCH"/>
    <property type="match status" value="1"/>
</dbReference>
<dbReference type="Pfam" id="PF00581">
    <property type="entry name" value="Rhodanese"/>
    <property type="match status" value="1"/>
</dbReference>
<evidence type="ECO:0000256" key="4">
    <source>
        <dbReference type="SAM" id="Coils"/>
    </source>
</evidence>
<dbReference type="PROSITE" id="PS00973">
    <property type="entry name" value="USP_2"/>
    <property type="match status" value="1"/>
</dbReference>
<dbReference type="Gene3D" id="1.20.58.80">
    <property type="entry name" value="Phosphotransferase system, lactose/cellobiose-type IIA subunit"/>
    <property type="match status" value="1"/>
</dbReference>
<reference evidence="8 9" key="1">
    <citation type="journal article" date="2019" name="Sci. Rep.">
        <title>Orb-weaving spider Araneus ventricosus genome elucidates the spidroin gene catalogue.</title>
        <authorList>
            <person name="Kono N."/>
            <person name="Nakamura H."/>
            <person name="Ohtoshi R."/>
            <person name="Moran D.A.P."/>
            <person name="Shinohara A."/>
            <person name="Yoshida Y."/>
            <person name="Fujiwara M."/>
            <person name="Mori M."/>
            <person name="Tomita M."/>
            <person name="Arakawa K."/>
        </authorList>
    </citation>
    <scope>NUCLEOTIDE SEQUENCE [LARGE SCALE GENOMIC DNA]</scope>
</reference>
<evidence type="ECO:0000259" key="7">
    <source>
        <dbReference type="PROSITE" id="PS50235"/>
    </source>
</evidence>
<dbReference type="InterPro" id="IPR038765">
    <property type="entry name" value="Papain-like_cys_pep_sf"/>
</dbReference>
<gene>
    <name evidence="8" type="primary">Usp8</name>
    <name evidence="8" type="ORF">AVEN_196615_1</name>
</gene>
<dbReference type="OrthoDB" id="6511306at2759"/>
<feature type="compositionally biased region" description="Basic and acidic residues" evidence="5">
    <location>
        <begin position="368"/>
        <end position="389"/>
    </location>
</feature>
<dbReference type="PROSITE" id="PS00972">
    <property type="entry name" value="USP_1"/>
    <property type="match status" value="1"/>
</dbReference>
<organism evidence="8 9">
    <name type="scientific">Araneus ventricosus</name>
    <name type="common">Orbweaver spider</name>
    <name type="synonym">Epeira ventricosa</name>
    <dbReference type="NCBI Taxonomy" id="182803"/>
    <lineage>
        <taxon>Eukaryota</taxon>
        <taxon>Metazoa</taxon>
        <taxon>Ecdysozoa</taxon>
        <taxon>Arthropoda</taxon>
        <taxon>Chelicerata</taxon>
        <taxon>Arachnida</taxon>
        <taxon>Araneae</taxon>
        <taxon>Araneomorphae</taxon>
        <taxon>Entelegynae</taxon>
        <taxon>Araneoidea</taxon>
        <taxon>Araneidae</taxon>
        <taxon>Araneus</taxon>
    </lineage>
</organism>
<dbReference type="PANTHER" id="PTHR21646:SF46">
    <property type="entry name" value="UBIQUITIN CARBOXYL-TERMINAL HYDROLASE"/>
    <property type="match status" value="1"/>
</dbReference>
<dbReference type="InterPro" id="IPR018200">
    <property type="entry name" value="USP_CS"/>
</dbReference>
<dbReference type="Gene3D" id="3.90.70.10">
    <property type="entry name" value="Cysteine proteinases"/>
    <property type="match status" value="1"/>
</dbReference>
<evidence type="ECO:0000256" key="2">
    <source>
        <dbReference type="ARBA" id="ARBA00009085"/>
    </source>
</evidence>
<dbReference type="InterPro" id="IPR036873">
    <property type="entry name" value="Rhodanese-like_dom_sf"/>
</dbReference>
<comment type="similarity">
    <text evidence="2">Belongs to the peptidase C19 family.</text>
</comment>
<dbReference type="SUPFAM" id="SSF140856">
    <property type="entry name" value="USP8 N-terminal domain-like"/>
    <property type="match status" value="1"/>
</dbReference>
<dbReference type="Gene3D" id="3.40.250.10">
    <property type="entry name" value="Rhodanese-like domain"/>
    <property type="match status" value="1"/>
</dbReference>
<name>A0A4Y2GPR9_ARAVE</name>
<dbReference type="InterPro" id="IPR001763">
    <property type="entry name" value="Rhodanese-like_dom"/>
</dbReference>
<evidence type="ECO:0000313" key="8">
    <source>
        <dbReference type="EMBL" id="GBM55720.1"/>
    </source>
</evidence>
<dbReference type="PROSITE" id="PS50206">
    <property type="entry name" value="RHODANESE_3"/>
    <property type="match status" value="1"/>
</dbReference>
<feature type="domain" description="Rhodanese" evidence="6">
    <location>
        <begin position="171"/>
        <end position="290"/>
    </location>
</feature>
<evidence type="ECO:0000256" key="5">
    <source>
        <dbReference type="SAM" id="MobiDB-lite"/>
    </source>
</evidence>
<dbReference type="Pfam" id="PF08969">
    <property type="entry name" value="USP8_dimer"/>
    <property type="match status" value="1"/>
</dbReference>
<protein>
    <recommendedName>
        <fullName evidence="3">ubiquitinyl hydrolase 1</fullName>
        <ecNumber evidence="3">3.4.19.12</ecNumber>
    </recommendedName>
</protein>
<comment type="caution">
    <text evidence="8">The sequence shown here is derived from an EMBL/GenBank/DDBJ whole genome shotgun (WGS) entry which is preliminary data.</text>
</comment>
<feature type="region of interest" description="Disordered" evidence="5">
    <location>
        <begin position="314"/>
        <end position="437"/>
    </location>
</feature>
<accession>A0A4Y2GPR9</accession>
<keyword evidence="4" id="KW-0175">Coiled coil</keyword>